<keyword evidence="4" id="KW-0676">Redox-active center</keyword>
<name>A0ABV0BUR8_9SPHI</name>
<evidence type="ECO:0000256" key="4">
    <source>
        <dbReference type="ARBA" id="ARBA00023284"/>
    </source>
</evidence>
<evidence type="ECO:0000256" key="3">
    <source>
        <dbReference type="ARBA" id="ARBA00023157"/>
    </source>
</evidence>
<comment type="subcellular location">
    <subcellularLocation>
        <location evidence="1">Cell envelope</location>
    </subcellularLocation>
</comment>
<dbReference type="Gene3D" id="3.40.30.10">
    <property type="entry name" value="Glutaredoxin"/>
    <property type="match status" value="1"/>
</dbReference>
<dbReference type="CDD" id="cd02966">
    <property type="entry name" value="TlpA_like_family"/>
    <property type="match status" value="1"/>
</dbReference>
<dbReference type="EMBL" id="JBDJNQ010000004">
    <property type="protein sequence ID" value="MEN5377763.1"/>
    <property type="molecule type" value="Genomic_DNA"/>
</dbReference>
<evidence type="ECO:0000259" key="5">
    <source>
        <dbReference type="PROSITE" id="PS51352"/>
    </source>
</evidence>
<dbReference type="SUPFAM" id="SSF52833">
    <property type="entry name" value="Thioredoxin-like"/>
    <property type="match status" value="1"/>
</dbReference>
<proteinExistence type="predicted"/>
<feature type="domain" description="Thioredoxin" evidence="5">
    <location>
        <begin position="235"/>
        <end position="377"/>
    </location>
</feature>
<dbReference type="PANTHER" id="PTHR42852">
    <property type="entry name" value="THIOL:DISULFIDE INTERCHANGE PROTEIN DSBE"/>
    <property type="match status" value="1"/>
</dbReference>
<dbReference type="InterPro" id="IPR013766">
    <property type="entry name" value="Thioredoxin_domain"/>
</dbReference>
<dbReference type="InterPro" id="IPR036249">
    <property type="entry name" value="Thioredoxin-like_sf"/>
</dbReference>
<comment type="caution">
    <text evidence="6">The sequence shown here is derived from an EMBL/GenBank/DDBJ whole genome shotgun (WGS) entry which is preliminary data.</text>
</comment>
<dbReference type="PROSITE" id="PS51352">
    <property type="entry name" value="THIOREDOXIN_2"/>
    <property type="match status" value="1"/>
</dbReference>
<evidence type="ECO:0000313" key="7">
    <source>
        <dbReference type="Proteomes" id="UP001409291"/>
    </source>
</evidence>
<organism evidence="6 7">
    <name type="scientific">Sphingobacterium kitahiroshimense</name>
    <dbReference type="NCBI Taxonomy" id="470446"/>
    <lineage>
        <taxon>Bacteria</taxon>
        <taxon>Pseudomonadati</taxon>
        <taxon>Bacteroidota</taxon>
        <taxon>Sphingobacteriia</taxon>
        <taxon>Sphingobacteriales</taxon>
        <taxon>Sphingobacteriaceae</taxon>
        <taxon>Sphingobacterium</taxon>
    </lineage>
</organism>
<dbReference type="RefSeq" id="WP_346581249.1">
    <property type="nucleotide sequence ID" value="NZ_JBDJLH010000002.1"/>
</dbReference>
<evidence type="ECO:0000256" key="2">
    <source>
        <dbReference type="ARBA" id="ARBA00022748"/>
    </source>
</evidence>
<keyword evidence="2" id="KW-0201">Cytochrome c-type biogenesis</keyword>
<dbReference type="Pfam" id="PF13905">
    <property type="entry name" value="Thioredoxin_8"/>
    <property type="match status" value="1"/>
</dbReference>
<evidence type="ECO:0000256" key="1">
    <source>
        <dbReference type="ARBA" id="ARBA00004196"/>
    </source>
</evidence>
<dbReference type="Proteomes" id="UP001409291">
    <property type="component" value="Unassembled WGS sequence"/>
</dbReference>
<dbReference type="InterPro" id="IPR050553">
    <property type="entry name" value="Thioredoxin_ResA/DsbE_sf"/>
</dbReference>
<reference evidence="6 7" key="1">
    <citation type="submission" date="2024-04" db="EMBL/GenBank/DDBJ databases">
        <title>WGS of bacteria from Torrens River.</title>
        <authorList>
            <person name="Wyrsch E.R."/>
            <person name="Drigo B."/>
        </authorList>
    </citation>
    <scope>NUCLEOTIDE SEQUENCE [LARGE SCALE GENOMIC DNA]</scope>
    <source>
        <strain evidence="6 7">TWI391</strain>
    </source>
</reference>
<keyword evidence="3" id="KW-1015">Disulfide bond</keyword>
<dbReference type="PANTHER" id="PTHR42852:SF6">
    <property type="entry name" value="THIOL:DISULFIDE INTERCHANGE PROTEIN DSBE"/>
    <property type="match status" value="1"/>
</dbReference>
<sequence>MFIIFCQLTAQAQEVTIYGNIYGKNPIPKYIYRLYEGSKLDQQQIVNKRFSFKLKKEITKDISGSETFIVSDSIYKDFNALNIAFSNGDINPNRDLISVIIDRKNINCSIDNDTKIIYVKNSILNEEMQKIVAINREFGDPLLQTDNSRQEEWDRNKLAQYLVILNNYPQSLVSYEMLLSMIANPSFYYVNSGHVYKNREQILNTVLRIDTATIGSKKATLLYNAYDNMVLTYSDKKNALFPLITLTSQNNKVKSLKEVSGNSNYLVIDFWHTACGPCRQQHPEFSRISKAYADQSQLKFISISMDSKMQDWRLYLQNHNFNFINYWLDSKQYPAFQVEAGIVSYPRYILVDMRTNRIVNGNIKIEHLTTILENILKENSSIFQNTDQS</sequence>
<gene>
    <name evidence="6" type="ORF">ABE541_10850</name>
</gene>
<protein>
    <submittedName>
        <fullName evidence="6">TlpA disulfide reductase family protein</fullName>
    </submittedName>
</protein>
<dbReference type="InterPro" id="IPR012336">
    <property type="entry name" value="Thioredoxin-like_fold"/>
</dbReference>
<accession>A0ABV0BUR8</accession>
<keyword evidence="7" id="KW-1185">Reference proteome</keyword>
<evidence type="ECO:0000313" key="6">
    <source>
        <dbReference type="EMBL" id="MEN5377763.1"/>
    </source>
</evidence>